<dbReference type="InterPro" id="IPR000014">
    <property type="entry name" value="PAS"/>
</dbReference>
<dbReference type="SMART" id="SM00091">
    <property type="entry name" value="PAS"/>
    <property type="match status" value="1"/>
</dbReference>
<dbReference type="PROSITE" id="PS50111">
    <property type="entry name" value="CHEMOTAXIS_TRANSDUC_2"/>
    <property type="match status" value="1"/>
</dbReference>
<evidence type="ECO:0000256" key="3">
    <source>
        <dbReference type="PROSITE-ProRule" id="PRU00284"/>
    </source>
</evidence>
<dbReference type="SUPFAM" id="SSF58104">
    <property type="entry name" value="Methyl-accepting chemotaxis protein (MCP) signaling domain"/>
    <property type="match status" value="1"/>
</dbReference>
<sequence>MIHRLKRLLFGQGQTDGDDQATQTRSNESPDVARSDGGQVQQPTMMEAGDADVTAADDDDAPPDRVDEGFPLGFRAILGRIGTPIFVLDADGDVVHWNEALAELTGDTEAEAKANDQASESFYHDGRRAQTLADKVLEAPENADEEFGVPRVVELDYTLYRDTSTMLDAHGEERHISFSASPLYRDGELVGVVEMVQDRTEEVLRNQGIIALVEEVEATMKQMKNGNLGARATFQGDENIDADLAGVVAELNKMGEQLQTLVGDVSNRTGELHDATESVAESAREIDRLANEQSESTAEVAGEVSNLSATIEEVASSADNVAETSQRARNRAEDGRELAGEIGSVMEEVSEASTSVRSDFDTLRTTVEQIDEVIEVIDDIADQTNLLALNANIEAARADEGGDGFAVVANEIKDLAEESKTQAGEIESLIDEVQTGTEQTVESLEETETRIESGVEEVDAAMETLDEIADAVEEAVEGIEEVSDVTDDQAASAEEIAAMVDGAQEKAQTVSEEVSEVAAATEEQTQQVADIDESIEELAEGSGGHQ</sequence>
<dbReference type="EMBL" id="CP011564">
    <property type="protein sequence ID" value="ALG81569.1"/>
    <property type="molecule type" value="Genomic_DNA"/>
</dbReference>
<dbReference type="Pfam" id="PF00015">
    <property type="entry name" value="MCPsignal"/>
    <property type="match status" value="1"/>
</dbReference>
<evidence type="ECO:0000256" key="5">
    <source>
        <dbReference type="SAM" id="MobiDB-lite"/>
    </source>
</evidence>
<dbReference type="Pfam" id="PF00989">
    <property type="entry name" value="PAS"/>
    <property type="match status" value="1"/>
</dbReference>
<dbReference type="EMBL" id="CP008874">
    <property type="protein sequence ID" value="AKH97168.1"/>
    <property type="molecule type" value="Genomic_DNA"/>
</dbReference>
<name>A0A0F7PCY4_9EURY</name>
<dbReference type="RefSeq" id="WP_050047963.1">
    <property type="nucleotide sequence ID" value="NZ_CP008874.1"/>
</dbReference>
<keyword evidence="12" id="KW-1185">Reference proteome</keyword>
<evidence type="ECO:0000259" key="6">
    <source>
        <dbReference type="PROSITE" id="PS50111"/>
    </source>
</evidence>
<dbReference type="Proteomes" id="UP000069906">
    <property type="component" value="Chromosome"/>
</dbReference>
<proteinExistence type="inferred from homology"/>
<dbReference type="PATRIC" id="fig|1604004.4.peg.703"/>
<dbReference type="SMART" id="SM00283">
    <property type="entry name" value="MA"/>
    <property type="match status" value="1"/>
</dbReference>
<dbReference type="PANTHER" id="PTHR32089:SF112">
    <property type="entry name" value="LYSOZYME-LIKE PROTEIN-RELATED"/>
    <property type="match status" value="1"/>
</dbReference>
<dbReference type="CDD" id="cd00130">
    <property type="entry name" value="PAS"/>
    <property type="match status" value="1"/>
</dbReference>
<dbReference type="PROSITE" id="PS50885">
    <property type="entry name" value="HAMP"/>
    <property type="match status" value="1"/>
</dbReference>
<evidence type="ECO:0000313" key="9">
    <source>
        <dbReference type="EMBL" id="AKH97168.1"/>
    </source>
</evidence>
<dbReference type="InterPro" id="IPR004089">
    <property type="entry name" value="MCPsignal_dom"/>
</dbReference>
<dbReference type="Gene3D" id="1.10.287.950">
    <property type="entry name" value="Methyl-accepting chemotaxis protein"/>
    <property type="match status" value="1"/>
</dbReference>
<dbReference type="STRING" id="1604004.HLASA_0668"/>
<feature type="compositionally biased region" description="Low complexity" evidence="5">
    <location>
        <begin position="11"/>
        <end position="24"/>
    </location>
</feature>
<protein>
    <submittedName>
        <fullName evidence="9">Methyl-accepting chemotaxis sensory transducer with Pas/Pac sensor</fullName>
    </submittedName>
</protein>
<dbReference type="GO" id="GO:0004888">
    <property type="term" value="F:transmembrane signaling receptor activity"/>
    <property type="evidence" value="ECO:0007669"/>
    <property type="project" value="InterPro"/>
</dbReference>
<feature type="region of interest" description="Disordered" evidence="5">
    <location>
        <begin position="9"/>
        <end position="40"/>
    </location>
</feature>
<reference evidence="10 11" key="3">
    <citation type="journal article" date="2016" name="Stand. Genomic Sci.">
        <title>Complete genome sequence of 'Halanaeroarchaeum sulfurireducens' M27-SA2, a sulfur-reducing and acetate-oxidizing haloarchaeon from the deep-sea hypersaline anoxic lake Medee.</title>
        <authorList>
            <person name="Messina E."/>
            <person name="Sorokin D.Y."/>
            <person name="Kublanov I.V."/>
            <person name="Toshchakov S."/>
            <person name="Lopatina A."/>
            <person name="Arcadi E."/>
            <person name="Smedile F."/>
            <person name="La Spada G."/>
            <person name="La Cono V."/>
            <person name="Yakimov M.M."/>
        </authorList>
    </citation>
    <scope>NUCLEOTIDE SEQUENCE [LARGE SCALE GENOMIC DNA]</scope>
    <source>
        <strain evidence="10 11">M27-SA2</strain>
    </source>
</reference>
<evidence type="ECO:0000259" key="8">
    <source>
        <dbReference type="PROSITE" id="PS50885"/>
    </source>
</evidence>
<dbReference type="InterPro" id="IPR004090">
    <property type="entry name" value="Chemotax_Me-accpt_rcpt"/>
</dbReference>
<dbReference type="Gene3D" id="3.30.450.20">
    <property type="entry name" value="PAS domain"/>
    <property type="match status" value="1"/>
</dbReference>
<reference evidence="11" key="2">
    <citation type="submission" date="2015-05" db="EMBL/GenBank/DDBJ databases">
        <title>Complete genome sequence of Halanaeroarchaeum sulfurireducens type strain M27-SA2, a sulfate-reducer haloarchaeon from marine anoxic lake Medee.</title>
        <authorList>
            <person name="Messina E."/>
            <person name="Kublanov I.V."/>
            <person name="Toshchakov S."/>
            <person name="Arcadi E."/>
            <person name="La Spada G."/>
            <person name="La Cono V."/>
            <person name="Yakimov M.M."/>
        </authorList>
    </citation>
    <scope>NUCLEOTIDE SEQUENCE [LARGE SCALE GENOMIC DNA]</scope>
    <source>
        <strain evidence="11">M27-SA2</strain>
    </source>
</reference>
<dbReference type="GO" id="GO:0006355">
    <property type="term" value="P:regulation of DNA-templated transcription"/>
    <property type="evidence" value="ECO:0007669"/>
    <property type="project" value="InterPro"/>
</dbReference>
<feature type="domain" description="PAS" evidence="7">
    <location>
        <begin position="74"/>
        <end position="111"/>
    </location>
</feature>
<keyword evidence="1 3" id="KW-0807">Transducer</keyword>
<evidence type="ECO:0000313" key="11">
    <source>
        <dbReference type="Proteomes" id="UP000060390"/>
    </source>
</evidence>
<dbReference type="GeneID" id="26010033"/>
<evidence type="ECO:0000256" key="1">
    <source>
        <dbReference type="ARBA" id="ARBA00023224"/>
    </source>
</evidence>
<feature type="domain" description="HAMP" evidence="8">
    <location>
        <begin position="207"/>
        <end position="263"/>
    </location>
</feature>
<organism evidence="9 12">
    <name type="scientific">Halanaeroarchaeum sulfurireducens</name>
    <dbReference type="NCBI Taxonomy" id="1604004"/>
    <lineage>
        <taxon>Archaea</taxon>
        <taxon>Methanobacteriati</taxon>
        <taxon>Methanobacteriota</taxon>
        <taxon>Stenosarchaea group</taxon>
        <taxon>Halobacteria</taxon>
        <taxon>Halobacteriales</taxon>
        <taxon>Halobacteriaceae</taxon>
        <taxon>Halanaeroarchaeum</taxon>
    </lineage>
</organism>
<evidence type="ECO:0000256" key="2">
    <source>
        <dbReference type="ARBA" id="ARBA00029447"/>
    </source>
</evidence>
<dbReference type="KEGG" id="hsf:HLASA_0668"/>
<dbReference type="GO" id="GO:0007165">
    <property type="term" value="P:signal transduction"/>
    <property type="evidence" value="ECO:0007669"/>
    <property type="project" value="UniProtKB-KW"/>
</dbReference>
<dbReference type="PRINTS" id="PR00260">
    <property type="entry name" value="CHEMTRNSDUCR"/>
</dbReference>
<evidence type="ECO:0000313" key="12">
    <source>
        <dbReference type="Proteomes" id="UP000069906"/>
    </source>
</evidence>
<dbReference type="HOGENOM" id="CLU_000445_116_0_2"/>
<comment type="similarity">
    <text evidence="2">Belongs to the methyl-accepting chemotaxis (MCP) protein family.</text>
</comment>
<gene>
    <name evidence="10" type="ORF">HLASA_0668</name>
    <name evidence="9" type="ORF">HLASF_0672</name>
</gene>
<keyword evidence="4" id="KW-0175">Coiled coil</keyword>
<dbReference type="OrthoDB" id="116658at2157"/>
<dbReference type="InterPro" id="IPR035965">
    <property type="entry name" value="PAS-like_dom_sf"/>
</dbReference>
<dbReference type="PANTHER" id="PTHR32089">
    <property type="entry name" value="METHYL-ACCEPTING CHEMOTAXIS PROTEIN MCPB"/>
    <property type="match status" value="1"/>
</dbReference>
<dbReference type="Proteomes" id="UP000060390">
    <property type="component" value="Chromosome"/>
</dbReference>
<dbReference type="InterPro" id="IPR013767">
    <property type="entry name" value="PAS_fold"/>
</dbReference>
<dbReference type="PROSITE" id="PS50112">
    <property type="entry name" value="PAS"/>
    <property type="match status" value="1"/>
</dbReference>
<dbReference type="SUPFAM" id="SSF55785">
    <property type="entry name" value="PYP-like sensor domain (PAS domain)"/>
    <property type="match status" value="1"/>
</dbReference>
<feature type="domain" description="Methyl-accepting transducer" evidence="6">
    <location>
        <begin position="268"/>
        <end position="504"/>
    </location>
</feature>
<dbReference type="GO" id="GO:0016020">
    <property type="term" value="C:membrane"/>
    <property type="evidence" value="ECO:0007669"/>
    <property type="project" value="InterPro"/>
</dbReference>
<evidence type="ECO:0000256" key="4">
    <source>
        <dbReference type="SAM" id="Coils"/>
    </source>
</evidence>
<dbReference type="AlphaFoldDB" id="A0A0F7PCY4"/>
<accession>A0A0F7PCY4</accession>
<feature type="coiled-coil region" evidence="4">
    <location>
        <begin position="412"/>
        <end position="482"/>
    </location>
</feature>
<reference evidence="9 12" key="1">
    <citation type="journal article" date="2015" name="ISME J.">
        <title>Elemental sulfur and acetate can support life of a novel strictly anaerobic haloarchaeon.</title>
        <authorList>
            <person name="Sorokin D.Y."/>
            <person name="Kublanov I.V."/>
            <person name="Gavrilov S.N."/>
            <person name="Rojo D."/>
            <person name="Roman P."/>
            <person name="Golyshin P.N."/>
            <person name="Slepak V.Z."/>
            <person name="Smedile F."/>
            <person name="Ferrer M."/>
            <person name="Messina E."/>
            <person name="La Cono V."/>
            <person name="Yakimov M.M."/>
        </authorList>
    </citation>
    <scope>NUCLEOTIDE SEQUENCE [LARGE SCALE GENOMIC DNA]</scope>
    <source>
        <strain evidence="9 12">HSR2</strain>
    </source>
</reference>
<dbReference type="CDD" id="cd11386">
    <property type="entry name" value="MCP_signal"/>
    <property type="match status" value="1"/>
</dbReference>
<dbReference type="KEGG" id="hsu:HLASF_0672"/>
<dbReference type="GO" id="GO:0006935">
    <property type="term" value="P:chemotaxis"/>
    <property type="evidence" value="ECO:0007669"/>
    <property type="project" value="InterPro"/>
</dbReference>
<dbReference type="InterPro" id="IPR003660">
    <property type="entry name" value="HAMP_dom"/>
</dbReference>
<evidence type="ECO:0000313" key="10">
    <source>
        <dbReference type="EMBL" id="ALG81569.1"/>
    </source>
</evidence>
<evidence type="ECO:0000259" key="7">
    <source>
        <dbReference type="PROSITE" id="PS50112"/>
    </source>
</evidence>